<gene>
    <name evidence="1" type="ORF">E6W39_03900</name>
</gene>
<dbReference type="InterPro" id="IPR029058">
    <property type="entry name" value="AB_hydrolase_fold"/>
</dbReference>
<name>A0A540VXR2_9ACTN</name>
<keyword evidence="2" id="KW-1185">Reference proteome</keyword>
<dbReference type="AlphaFoldDB" id="A0A540VXR2"/>
<protein>
    <recommendedName>
        <fullName evidence="3">Thioesterase domain-containing protein</fullName>
    </recommendedName>
</protein>
<evidence type="ECO:0008006" key="3">
    <source>
        <dbReference type="Google" id="ProtNLM"/>
    </source>
</evidence>
<reference evidence="1 2" key="1">
    <citation type="submission" date="2019-06" db="EMBL/GenBank/DDBJ databases">
        <title>Description of Kitasatospora acidophila sp. nov. isolated from pine grove soil, and reclassification of Streptomyces novaecaesareae to Kitasatospora novaeceasareae comb. nov.</title>
        <authorList>
            <person name="Kim M.J."/>
        </authorList>
    </citation>
    <scope>NUCLEOTIDE SEQUENCE [LARGE SCALE GENOMIC DNA]</scope>
    <source>
        <strain evidence="1 2">MMS16-CNU292</strain>
    </source>
</reference>
<comment type="caution">
    <text evidence="1">The sequence shown here is derived from an EMBL/GenBank/DDBJ whole genome shotgun (WGS) entry which is preliminary data.</text>
</comment>
<evidence type="ECO:0000313" key="1">
    <source>
        <dbReference type="EMBL" id="TQF01542.1"/>
    </source>
</evidence>
<accession>A0A540VXR2</accession>
<evidence type="ECO:0000313" key="2">
    <source>
        <dbReference type="Proteomes" id="UP000319103"/>
    </source>
</evidence>
<sequence length="261" mass="28462">MTSASQGWDRLGGGGQGALVLAVDFDGSTRQEATFRDLARLLPDRLDVWHAVPPTADLERADQYLAWWLETLPRSGERVSAVLGYCAGGVYAAALADAIELRQEVRPEVVLFNPGSPNTATLSRDLFGALGSMTALNEDERQRFRQRAEEVAKHCAGDFAALAEEFCAVYVDASRIAFDRWGIEGEVGDELMGLFRAYTRYLSAARQLERQPRWVDALSINSADHEGGFTDRETSFDASRADLLRSPAVAAAVTATLTVSS</sequence>
<dbReference type="EMBL" id="VIGB01000003">
    <property type="protein sequence ID" value="TQF01542.1"/>
    <property type="molecule type" value="Genomic_DNA"/>
</dbReference>
<dbReference type="Gene3D" id="3.40.50.1820">
    <property type="entry name" value="alpha/beta hydrolase"/>
    <property type="match status" value="1"/>
</dbReference>
<proteinExistence type="predicted"/>
<dbReference type="OrthoDB" id="3601157at2"/>
<dbReference type="RefSeq" id="WP_141632272.1">
    <property type="nucleotide sequence ID" value="NZ_VIGB01000003.1"/>
</dbReference>
<dbReference type="Proteomes" id="UP000319103">
    <property type="component" value="Unassembled WGS sequence"/>
</dbReference>
<dbReference type="SUPFAM" id="SSF53474">
    <property type="entry name" value="alpha/beta-Hydrolases"/>
    <property type="match status" value="1"/>
</dbReference>
<organism evidence="1 2">
    <name type="scientific">Kitasatospora acidiphila</name>
    <dbReference type="NCBI Taxonomy" id="2567942"/>
    <lineage>
        <taxon>Bacteria</taxon>
        <taxon>Bacillati</taxon>
        <taxon>Actinomycetota</taxon>
        <taxon>Actinomycetes</taxon>
        <taxon>Kitasatosporales</taxon>
        <taxon>Streptomycetaceae</taxon>
        <taxon>Kitasatospora</taxon>
    </lineage>
</organism>